<dbReference type="SUPFAM" id="SSF103473">
    <property type="entry name" value="MFS general substrate transporter"/>
    <property type="match status" value="1"/>
</dbReference>
<feature type="transmembrane region" description="Helical" evidence="2">
    <location>
        <begin position="69"/>
        <end position="91"/>
    </location>
</feature>
<keyword evidence="2" id="KW-1133">Transmembrane helix</keyword>
<dbReference type="PANTHER" id="PTHR43317:SF1">
    <property type="entry name" value="THERMOSPERMINE SYNTHASE ACAULIS5"/>
    <property type="match status" value="1"/>
</dbReference>
<feature type="transmembrane region" description="Helical" evidence="2">
    <location>
        <begin position="143"/>
        <end position="165"/>
    </location>
</feature>
<dbReference type="Proteomes" id="UP000306985">
    <property type="component" value="Unassembled WGS sequence"/>
</dbReference>
<comment type="caution">
    <text evidence="3">The sequence shown here is derived from an EMBL/GenBank/DDBJ whole genome shotgun (WGS) entry which is preliminary data.</text>
</comment>
<evidence type="ECO:0000313" key="3">
    <source>
        <dbReference type="EMBL" id="TKV59244.1"/>
    </source>
</evidence>
<proteinExistence type="predicted"/>
<dbReference type="InterPro" id="IPR029063">
    <property type="entry name" value="SAM-dependent_MTases_sf"/>
</dbReference>
<keyword evidence="4" id="KW-1185">Reference proteome</keyword>
<dbReference type="AlphaFoldDB" id="A0A4U6QG29"/>
<reference evidence="3 4" key="1">
    <citation type="submission" date="2019-05" db="EMBL/GenBank/DDBJ databases">
        <title>Nakamurella sp. N5BH11, whole genome shotgun sequence.</title>
        <authorList>
            <person name="Tuo L."/>
        </authorList>
    </citation>
    <scope>NUCLEOTIDE SEQUENCE [LARGE SCALE GENOMIC DNA]</scope>
    <source>
        <strain evidence="3 4">N5BH11</strain>
    </source>
</reference>
<evidence type="ECO:0000256" key="1">
    <source>
        <dbReference type="ARBA" id="ARBA00023115"/>
    </source>
</evidence>
<keyword evidence="1" id="KW-0620">Polyamine biosynthesis</keyword>
<feature type="transmembrane region" description="Helical" evidence="2">
    <location>
        <begin position="103"/>
        <end position="122"/>
    </location>
</feature>
<dbReference type="Gene3D" id="1.20.1250.20">
    <property type="entry name" value="MFS general substrate transporter like domains"/>
    <property type="match status" value="1"/>
</dbReference>
<accession>A0A4U6QG29</accession>
<evidence type="ECO:0000256" key="2">
    <source>
        <dbReference type="SAM" id="Phobius"/>
    </source>
</evidence>
<dbReference type="Gene3D" id="3.40.50.150">
    <property type="entry name" value="Vaccinia Virus protein VP39"/>
    <property type="match status" value="1"/>
</dbReference>
<dbReference type="NCBIfam" id="NF037959">
    <property type="entry name" value="MFS_SpdSyn"/>
    <property type="match status" value="1"/>
</dbReference>
<keyword evidence="2" id="KW-0472">Membrane</keyword>
<protein>
    <submittedName>
        <fullName evidence="3">Spermidine synthase</fullName>
    </submittedName>
</protein>
<dbReference type="EMBL" id="SZZH01000002">
    <property type="protein sequence ID" value="TKV59244.1"/>
    <property type="molecule type" value="Genomic_DNA"/>
</dbReference>
<dbReference type="PANTHER" id="PTHR43317">
    <property type="entry name" value="THERMOSPERMINE SYNTHASE ACAULIS5"/>
    <property type="match status" value="1"/>
</dbReference>
<dbReference type="CDD" id="cd02440">
    <property type="entry name" value="AdoMet_MTases"/>
    <property type="match status" value="1"/>
</dbReference>
<organism evidence="3 4">
    <name type="scientific">Nakamurella flava</name>
    <dbReference type="NCBI Taxonomy" id="2576308"/>
    <lineage>
        <taxon>Bacteria</taxon>
        <taxon>Bacillati</taxon>
        <taxon>Actinomycetota</taxon>
        <taxon>Actinomycetes</taxon>
        <taxon>Nakamurellales</taxon>
        <taxon>Nakamurellaceae</taxon>
        <taxon>Nakamurella</taxon>
    </lineage>
</organism>
<dbReference type="SUPFAM" id="SSF53335">
    <property type="entry name" value="S-adenosyl-L-methionine-dependent methyltransferases"/>
    <property type="match status" value="1"/>
</dbReference>
<dbReference type="InterPro" id="IPR036259">
    <property type="entry name" value="MFS_trans_sf"/>
</dbReference>
<feature type="transmembrane region" description="Helical" evidence="2">
    <location>
        <begin position="171"/>
        <end position="189"/>
    </location>
</feature>
<sequence>MRPVTAGALVFGTSAAVLVLEILAARLLAPYVGVTLATYTGIIGTILAAIAFGTWLGGRLADRYDPGGLLGPILVLGGGLSLTIVPIVRLVGGLPIGTGPTAVVILVTLAFFAPAAVLSAVPPTVVKMQLADLRTTGSTVGRISALGTAGAIVGTFATGFVLVATWPTTPIIVGVGVALLLSGVVVEVARRRSRRAGFPGALAAAVVGVAAVGGAGAIGVNAALDPCERESAYFCARVVPNLAGCPDGLTLYLDTVRHSCVHPDDPARLDFGYAQLFAEVATAKAPDGGPLDVVHVGGGGFSLPRWLEVTHPGSVSRVLELDPALVDIAEQQLGLALSDDLTVTTGDARLGLRNEPSASADMVFGDAFGGLSVPWHLTTVEWTEQVERVMRPDGVYVLNVIDYPPFGFARAETATLQSVFEHVAVLAVPGRVAGQSGGNLVLIGSNGPIDAAGIRGANAAAVAAGGVAAELTEGDALDAFVRGADPLTDDFAPVDQLIALGRRP</sequence>
<keyword evidence="2" id="KW-0812">Transmembrane</keyword>
<name>A0A4U6QG29_9ACTN</name>
<dbReference type="RefSeq" id="WP_137449866.1">
    <property type="nucleotide sequence ID" value="NZ_SZZH01000002.1"/>
</dbReference>
<dbReference type="GO" id="GO:0006596">
    <property type="term" value="P:polyamine biosynthetic process"/>
    <property type="evidence" value="ECO:0007669"/>
    <property type="project" value="UniProtKB-KW"/>
</dbReference>
<gene>
    <name evidence="3" type="ORF">FDO65_11505</name>
</gene>
<feature type="transmembrane region" description="Helical" evidence="2">
    <location>
        <begin position="201"/>
        <end position="224"/>
    </location>
</feature>
<dbReference type="OrthoDB" id="8221452at2"/>
<evidence type="ECO:0000313" key="4">
    <source>
        <dbReference type="Proteomes" id="UP000306985"/>
    </source>
</evidence>
<feature type="transmembrane region" description="Helical" evidence="2">
    <location>
        <begin position="31"/>
        <end position="57"/>
    </location>
</feature>